<comment type="activity regulation">
    <text evidence="10">Na(+) is not transported, but it plays an essential structural role and its presence is essential for fluoride channel function.</text>
</comment>
<feature type="binding site" evidence="10">
    <location>
        <position position="82"/>
    </location>
    <ligand>
        <name>Na(+)</name>
        <dbReference type="ChEBI" id="CHEBI:29101"/>
        <note>structural</note>
    </ligand>
</feature>
<evidence type="ECO:0000256" key="7">
    <source>
        <dbReference type="ARBA" id="ARBA00035120"/>
    </source>
</evidence>
<dbReference type="RefSeq" id="WP_253646169.1">
    <property type="nucleotide sequence ID" value="NZ_BAAAMO010000002.1"/>
</dbReference>
<keyword evidence="6 10" id="KW-0407">Ion channel</keyword>
<dbReference type="NCBIfam" id="TIGR00494">
    <property type="entry name" value="crcB"/>
    <property type="match status" value="1"/>
</dbReference>
<comment type="subcellular location">
    <subcellularLocation>
        <location evidence="1 10">Cell membrane</location>
        <topology evidence="1 10">Multi-pass membrane protein</topology>
    </subcellularLocation>
</comment>
<protein>
    <recommendedName>
        <fullName evidence="10">Fluoride-specific ion channel FluC</fullName>
    </recommendedName>
</protein>
<proteinExistence type="inferred from homology"/>
<dbReference type="Pfam" id="PF02537">
    <property type="entry name" value="CRCB"/>
    <property type="match status" value="1"/>
</dbReference>
<feature type="binding site" evidence="10">
    <location>
        <position position="85"/>
    </location>
    <ligand>
        <name>Na(+)</name>
        <dbReference type="ChEBI" id="CHEBI:29101"/>
        <note>structural</note>
    </ligand>
</feature>
<comment type="similarity">
    <text evidence="7 10">Belongs to the fluoride channel Fluc/FEX (TC 1.A.43) family.</text>
</comment>
<evidence type="ECO:0000256" key="9">
    <source>
        <dbReference type="ARBA" id="ARBA00049940"/>
    </source>
</evidence>
<gene>
    <name evidence="10 11" type="primary">crcB</name>
    <name evidence="10" type="synonym">fluC</name>
    <name evidence="11" type="ORF">ACFQ04_09225</name>
</gene>
<evidence type="ECO:0000256" key="4">
    <source>
        <dbReference type="ARBA" id="ARBA00022989"/>
    </source>
</evidence>
<dbReference type="PANTHER" id="PTHR28259:SF1">
    <property type="entry name" value="FLUORIDE EXPORT PROTEIN 1-RELATED"/>
    <property type="match status" value="1"/>
</dbReference>
<evidence type="ECO:0000256" key="1">
    <source>
        <dbReference type="ARBA" id="ARBA00004651"/>
    </source>
</evidence>
<evidence type="ECO:0000256" key="8">
    <source>
        <dbReference type="ARBA" id="ARBA00035585"/>
    </source>
</evidence>
<dbReference type="InterPro" id="IPR003691">
    <property type="entry name" value="FluC"/>
</dbReference>
<comment type="caution">
    <text evidence="11">The sequence shown here is derived from an EMBL/GenBank/DDBJ whole genome shotgun (WGS) entry which is preliminary data.</text>
</comment>
<reference evidence="12" key="1">
    <citation type="journal article" date="2019" name="Int. J. Syst. Evol. Microbiol.">
        <title>The Global Catalogue of Microorganisms (GCM) 10K type strain sequencing project: providing services to taxonomists for standard genome sequencing and annotation.</title>
        <authorList>
            <consortium name="The Broad Institute Genomics Platform"/>
            <consortium name="The Broad Institute Genome Sequencing Center for Infectious Disease"/>
            <person name="Wu L."/>
            <person name="Ma J."/>
        </authorList>
    </citation>
    <scope>NUCLEOTIDE SEQUENCE [LARGE SCALE GENOMIC DNA]</scope>
    <source>
        <strain evidence="12">CCUG 50873</strain>
    </source>
</reference>
<evidence type="ECO:0000256" key="10">
    <source>
        <dbReference type="HAMAP-Rule" id="MF_00454"/>
    </source>
</evidence>
<keyword evidence="10" id="KW-0813">Transport</keyword>
<dbReference type="PANTHER" id="PTHR28259">
    <property type="entry name" value="FLUORIDE EXPORT PROTEIN 1-RELATED"/>
    <property type="match status" value="1"/>
</dbReference>
<accession>A0ABW3GAB3</accession>
<keyword evidence="4 10" id="KW-1133">Transmembrane helix</keyword>
<name>A0ABW3GAB3_9NOCA</name>
<dbReference type="HAMAP" id="MF_00454">
    <property type="entry name" value="FluC"/>
    <property type="match status" value="1"/>
</dbReference>
<evidence type="ECO:0000256" key="5">
    <source>
        <dbReference type="ARBA" id="ARBA00023136"/>
    </source>
</evidence>
<sequence>MTHLRPGALALVFLGGIVGTASRYGLEEAFPHHGTGWPTGTFVANMLGAFALGLLLEALVRLGDDTGRRRDVRLLLGVGFCGAFTTYSTLALEISLFVRDDAVGMAVLYGVVSVLAGLVAVWLGIVTATALVRRGVES</sequence>
<evidence type="ECO:0000256" key="3">
    <source>
        <dbReference type="ARBA" id="ARBA00022692"/>
    </source>
</evidence>
<keyword evidence="5 10" id="KW-0472">Membrane</keyword>
<feature type="transmembrane region" description="Helical" evidence="10">
    <location>
        <begin position="39"/>
        <end position="60"/>
    </location>
</feature>
<evidence type="ECO:0000313" key="11">
    <source>
        <dbReference type="EMBL" id="MFD0925916.1"/>
    </source>
</evidence>
<dbReference type="EMBL" id="JBHTIL010000001">
    <property type="protein sequence ID" value="MFD0925916.1"/>
    <property type="molecule type" value="Genomic_DNA"/>
</dbReference>
<keyword evidence="10" id="KW-0915">Sodium</keyword>
<evidence type="ECO:0000313" key="12">
    <source>
        <dbReference type="Proteomes" id="UP001597068"/>
    </source>
</evidence>
<comment type="catalytic activity">
    <reaction evidence="8">
        <text>fluoride(in) = fluoride(out)</text>
        <dbReference type="Rhea" id="RHEA:76159"/>
        <dbReference type="ChEBI" id="CHEBI:17051"/>
    </reaction>
    <physiologicalReaction direction="left-to-right" evidence="8">
        <dbReference type="Rhea" id="RHEA:76160"/>
    </physiologicalReaction>
</comment>
<keyword evidence="3 10" id="KW-0812">Transmembrane</keyword>
<organism evidence="11 12">
    <name type="scientific">Williamsia deligens</name>
    <dbReference type="NCBI Taxonomy" id="321325"/>
    <lineage>
        <taxon>Bacteria</taxon>
        <taxon>Bacillati</taxon>
        <taxon>Actinomycetota</taxon>
        <taxon>Actinomycetes</taxon>
        <taxon>Mycobacteriales</taxon>
        <taxon>Nocardiaceae</taxon>
        <taxon>Williamsia</taxon>
    </lineage>
</organism>
<evidence type="ECO:0000256" key="6">
    <source>
        <dbReference type="ARBA" id="ARBA00023303"/>
    </source>
</evidence>
<keyword evidence="10" id="KW-0479">Metal-binding</keyword>
<keyword evidence="12" id="KW-1185">Reference proteome</keyword>
<comment type="function">
    <text evidence="9 10">Fluoride-specific ion channel. Important for reducing fluoride concentration in the cell, thus reducing its toxicity.</text>
</comment>
<feature type="transmembrane region" description="Helical" evidence="10">
    <location>
        <begin position="106"/>
        <end position="132"/>
    </location>
</feature>
<dbReference type="Proteomes" id="UP001597068">
    <property type="component" value="Unassembled WGS sequence"/>
</dbReference>
<keyword evidence="2 10" id="KW-1003">Cell membrane</keyword>
<keyword evidence="10" id="KW-0406">Ion transport</keyword>
<feature type="transmembrane region" description="Helical" evidence="10">
    <location>
        <begin position="72"/>
        <end position="94"/>
    </location>
</feature>
<evidence type="ECO:0000256" key="2">
    <source>
        <dbReference type="ARBA" id="ARBA00022475"/>
    </source>
</evidence>